<reference evidence="1 2" key="1">
    <citation type="submission" date="2016-11" db="EMBL/GenBank/DDBJ databases">
        <authorList>
            <person name="Jaros S."/>
            <person name="Januszkiewicz K."/>
            <person name="Wedrychowicz H."/>
        </authorList>
    </citation>
    <scope>NUCLEOTIDE SEQUENCE [LARGE SCALE GENOMIC DNA]</scope>
    <source>
        <strain evidence="1 2">DSM 16917</strain>
    </source>
</reference>
<dbReference type="OrthoDB" id="5816904at2"/>
<evidence type="ECO:0000313" key="1">
    <source>
        <dbReference type="EMBL" id="SHI24915.1"/>
    </source>
</evidence>
<dbReference type="RefSeq" id="WP_067665320.1">
    <property type="nucleotide sequence ID" value="NZ_FQXG01000013.1"/>
</dbReference>
<proteinExistence type="predicted"/>
<protein>
    <recommendedName>
        <fullName evidence="3">Glycine zipper family protein</fullName>
    </recommendedName>
</protein>
<sequence length="128" mass="13099">MRTLVCLIALAASGCAYNQKPVVDLSGVDSARYQQDVTYCQGFAESVDKGESARVAALNGAATWGSTGALYGALEDGFGGAGVGVLVGGLLGSVLGAAEGANMATEQQALVLRRCLSDKGYRVYDLQT</sequence>
<accession>A0A1M5ZKN9</accession>
<dbReference type="PROSITE" id="PS51257">
    <property type="entry name" value="PROKAR_LIPOPROTEIN"/>
    <property type="match status" value="1"/>
</dbReference>
<dbReference type="STRING" id="299255.SAMN02745129_0392"/>
<evidence type="ECO:0000313" key="2">
    <source>
        <dbReference type="Proteomes" id="UP000184268"/>
    </source>
</evidence>
<organism evidence="1 2">
    <name type="scientific">Ferrimonas marina</name>
    <dbReference type="NCBI Taxonomy" id="299255"/>
    <lineage>
        <taxon>Bacteria</taxon>
        <taxon>Pseudomonadati</taxon>
        <taxon>Pseudomonadota</taxon>
        <taxon>Gammaproteobacteria</taxon>
        <taxon>Alteromonadales</taxon>
        <taxon>Ferrimonadaceae</taxon>
        <taxon>Ferrimonas</taxon>
    </lineage>
</organism>
<keyword evidence="2" id="KW-1185">Reference proteome</keyword>
<gene>
    <name evidence="1" type="ORF">SAMN02745129_0392</name>
</gene>
<dbReference type="EMBL" id="FQXG01000013">
    <property type="protein sequence ID" value="SHI24915.1"/>
    <property type="molecule type" value="Genomic_DNA"/>
</dbReference>
<dbReference type="AlphaFoldDB" id="A0A1M5ZKN9"/>
<name>A0A1M5ZKN9_9GAMM</name>
<evidence type="ECO:0008006" key="3">
    <source>
        <dbReference type="Google" id="ProtNLM"/>
    </source>
</evidence>
<dbReference type="Proteomes" id="UP000184268">
    <property type="component" value="Unassembled WGS sequence"/>
</dbReference>